<gene>
    <name evidence="1" type="ORF">S03H2_08968</name>
</gene>
<sequence>PPFEAYDAVQKRRKQTIIHSEWVLPYTKYLGVQTSEEQEE</sequence>
<accession>X1FIQ4</accession>
<dbReference type="EMBL" id="BARU01004457">
    <property type="protein sequence ID" value="GAH20658.1"/>
    <property type="molecule type" value="Genomic_DNA"/>
</dbReference>
<protein>
    <submittedName>
        <fullName evidence="1">Uncharacterized protein</fullName>
    </submittedName>
</protein>
<organism evidence="1">
    <name type="scientific">marine sediment metagenome</name>
    <dbReference type="NCBI Taxonomy" id="412755"/>
    <lineage>
        <taxon>unclassified sequences</taxon>
        <taxon>metagenomes</taxon>
        <taxon>ecological metagenomes</taxon>
    </lineage>
</organism>
<reference evidence="1" key="1">
    <citation type="journal article" date="2014" name="Front. Microbiol.">
        <title>High frequency of phylogenetically diverse reductive dehalogenase-homologous genes in deep subseafloor sedimentary metagenomes.</title>
        <authorList>
            <person name="Kawai M."/>
            <person name="Futagami T."/>
            <person name="Toyoda A."/>
            <person name="Takaki Y."/>
            <person name="Nishi S."/>
            <person name="Hori S."/>
            <person name="Arai W."/>
            <person name="Tsubouchi T."/>
            <person name="Morono Y."/>
            <person name="Uchiyama I."/>
            <person name="Ito T."/>
            <person name="Fujiyama A."/>
            <person name="Inagaki F."/>
            <person name="Takami H."/>
        </authorList>
    </citation>
    <scope>NUCLEOTIDE SEQUENCE</scope>
    <source>
        <strain evidence="1">Expedition CK06-06</strain>
    </source>
</reference>
<proteinExistence type="predicted"/>
<evidence type="ECO:0000313" key="1">
    <source>
        <dbReference type="EMBL" id="GAH20658.1"/>
    </source>
</evidence>
<feature type="non-terminal residue" evidence="1">
    <location>
        <position position="1"/>
    </location>
</feature>
<name>X1FIQ4_9ZZZZ</name>
<dbReference type="AlphaFoldDB" id="X1FIQ4"/>
<comment type="caution">
    <text evidence="1">The sequence shown here is derived from an EMBL/GenBank/DDBJ whole genome shotgun (WGS) entry which is preliminary data.</text>
</comment>